<dbReference type="RefSeq" id="WP_064029392.1">
    <property type="nucleotide sequence ID" value="NZ_LUUK01000177.1"/>
</dbReference>
<evidence type="ECO:0000313" key="1">
    <source>
        <dbReference type="EMBL" id="OAI17505.1"/>
    </source>
</evidence>
<protein>
    <recommendedName>
        <fullName evidence="3">Transposase IS701-like DDE domain-containing protein</fullName>
    </recommendedName>
</protein>
<organism evidence="1 2">
    <name type="scientific">Methylomonas koyamae</name>
    <dbReference type="NCBI Taxonomy" id="702114"/>
    <lineage>
        <taxon>Bacteria</taxon>
        <taxon>Pseudomonadati</taxon>
        <taxon>Pseudomonadota</taxon>
        <taxon>Gammaproteobacteria</taxon>
        <taxon>Methylococcales</taxon>
        <taxon>Methylococcaceae</taxon>
        <taxon>Methylomonas</taxon>
    </lineage>
</organism>
<dbReference type="STRING" id="702114.A1355_07655"/>
<reference evidence="2" key="1">
    <citation type="submission" date="2016-03" db="EMBL/GenBank/DDBJ databases">
        <authorList>
            <person name="Heylen K."/>
            <person name="De Vos P."/>
            <person name="Vekeman B."/>
        </authorList>
    </citation>
    <scope>NUCLEOTIDE SEQUENCE [LARGE SCALE GENOMIC DNA]</scope>
    <source>
        <strain evidence="2">R-45383</strain>
    </source>
</reference>
<sequence length="131" mass="14570">MSFSLRSSHFLSQWISALLPVVPPRSRANFIRLLRACLVLPVQTLNLVIDDTLAVRHDHAHKTSRPDFVQAQCWVTLSVSVLGHNKAKLVLQIFSRLVSDTGSRNKLPLALALLRVLAPTLTVPTRLLCDS</sequence>
<evidence type="ECO:0000313" key="2">
    <source>
        <dbReference type="Proteomes" id="UP000077628"/>
    </source>
</evidence>
<gene>
    <name evidence="1" type="ORF">A1355_07655</name>
</gene>
<comment type="caution">
    <text evidence="1">The sequence shown here is derived from an EMBL/GenBank/DDBJ whole genome shotgun (WGS) entry which is preliminary data.</text>
</comment>
<name>A0A177NI13_9GAMM</name>
<evidence type="ECO:0008006" key="3">
    <source>
        <dbReference type="Google" id="ProtNLM"/>
    </source>
</evidence>
<dbReference type="OrthoDB" id="9182763at2"/>
<dbReference type="Proteomes" id="UP000077628">
    <property type="component" value="Unassembled WGS sequence"/>
</dbReference>
<keyword evidence="2" id="KW-1185">Reference proteome</keyword>
<dbReference type="AlphaFoldDB" id="A0A177NI13"/>
<accession>A0A177NI13</accession>
<proteinExistence type="predicted"/>
<dbReference type="EMBL" id="LUUK01000177">
    <property type="protein sequence ID" value="OAI17505.1"/>
    <property type="molecule type" value="Genomic_DNA"/>
</dbReference>